<accession>A0A226GPX7</accession>
<keyword evidence="1" id="KW-0472">Membrane</keyword>
<evidence type="ECO:0000313" key="2">
    <source>
        <dbReference type="EMBL" id="OXA83410.1"/>
    </source>
</evidence>
<sequence length="219" mass="25245">MSGHNIKNNTTNTDYMFKKLLDNFTSVLPNAYLFYEYLSLWLVVNPDPIAVKTLCVLISFEFIMVHSAIFMAAFQRKFSIIFFILVYGLFAYEFDKMLPLNDKRIMIAYLLVVLFRMRFAFFNVSKKQQDKLLGFSGLAAVIYILSIGFCAIFSDSLPRLNYTKAFASENVYDGSSYGLSEESAILMSTGTIYYFLLVISYLYNSYLEECELKKQKLSA</sequence>
<feature type="transmembrane region" description="Helical" evidence="1">
    <location>
        <begin position="184"/>
        <end position="204"/>
    </location>
</feature>
<keyword evidence="1" id="KW-1133">Transmembrane helix</keyword>
<feature type="transmembrane region" description="Helical" evidence="1">
    <location>
        <begin position="106"/>
        <end position="125"/>
    </location>
</feature>
<evidence type="ECO:0000313" key="3">
    <source>
        <dbReference type="Proteomes" id="UP000198345"/>
    </source>
</evidence>
<dbReference type="EMBL" id="MUGW01000082">
    <property type="protein sequence ID" value="OXA83410.1"/>
    <property type="molecule type" value="Genomic_DNA"/>
</dbReference>
<feature type="transmembrane region" description="Helical" evidence="1">
    <location>
        <begin position="78"/>
        <end position="94"/>
    </location>
</feature>
<feature type="transmembrane region" description="Helical" evidence="1">
    <location>
        <begin position="132"/>
        <end position="154"/>
    </location>
</feature>
<reference evidence="2 3" key="1">
    <citation type="submission" date="2016-11" db="EMBL/GenBank/DDBJ databases">
        <title>Whole genomes of Flavobacteriaceae.</title>
        <authorList>
            <person name="Stine C."/>
            <person name="Li C."/>
            <person name="Tadesse D."/>
        </authorList>
    </citation>
    <scope>NUCLEOTIDE SEQUENCE [LARGE SCALE GENOMIC DNA]</scope>
    <source>
        <strain evidence="2 3">DSM 18292</strain>
    </source>
</reference>
<keyword evidence="3" id="KW-1185">Reference proteome</keyword>
<feature type="transmembrane region" description="Helical" evidence="1">
    <location>
        <begin position="20"/>
        <end position="43"/>
    </location>
</feature>
<proteinExistence type="predicted"/>
<evidence type="ECO:0000256" key="1">
    <source>
        <dbReference type="SAM" id="Phobius"/>
    </source>
</evidence>
<comment type="caution">
    <text evidence="2">The sequence shown here is derived from an EMBL/GenBank/DDBJ whole genome shotgun (WGS) entry which is preliminary data.</text>
</comment>
<dbReference type="Proteomes" id="UP000198345">
    <property type="component" value="Unassembled WGS sequence"/>
</dbReference>
<name>A0A226GPX7_9FLAO</name>
<gene>
    <name evidence="2" type="ORF">B0A66_22305</name>
</gene>
<feature type="transmembrane region" description="Helical" evidence="1">
    <location>
        <begin position="49"/>
        <end position="71"/>
    </location>
</feature>
<keyword evidence="1" id="KW-0812">Transmembrane</keyword>
<dbReference type="AlphaFoldDB" id="A0A226GPX7"/>
<organism evidence="2 3">
    <name type="scientific">Flavobacterium hercynium</name>
    <dbReference type="NCBI Taxonomy" id="387094"/>
    <lineage>
        <taxon>Bacteria</taxon>
        <taxon>Pseudomonadati</taxon>
        <taxon>Bacteroidota</taxon>
        <taxon>Flavobacteriia</taxon>
        <taxon>Flavobacteriales</taxon>
        <taxon>Flavobacteriaceae</taxon>
        <taxon>Flavobacterium</taxon>
    </lineage>
</organism>
<protein>
    <submittedName>
        <fullName evidence="2">Uncharacterized protein</fullName>
    </submittedName>
</protein>